<keyword evidence="1" id="KW-0812">Transmembrane</keyword>
<keyword evidence="1" id="KW-0472">Membrane</keyword>
<accession>A0A679JMI7</accession>
<keyword evidence="1" id="KW-1133">Transmembrane helix</keyword>
<evidence type="ECO:0000313" key="2">
    <source>
        <dbReference type="EMBL" id="CAA2138768.1"/>
    </source>
</evidence>
<sequence length="38" mass="4535">MLRLLIGELYKKHVWTFLLILSLIAIISLTYFGWNVRV</sequence>
<reference evidence="2" key="1">
    <citation type="submission" date="2019-12" db="EMBL/GenBank/DDBJ databases">
        <authorList>
            <person name="Cremers G."/>
        </authorList>
    </citation>
    <scope>NUCLEOTIDE SEQUENCE</scope>
    <source>
        <strain evidence="2">Mbul2</strain>
        <plasmid evidence="2">1</plasmid>
    </source>
</reference>
<gene>
    <name evidence="2" type="ORF">MBLL_01306</name>
</gene>
<protein>
    <submittedName>
        <fullName evidence="2">Uncharacterized protein</fullName>
    </submittedName>
</protein>
<organism evidence="2">
    <name type="scientific">Methylobacterium bullatum</name>
    <dbReference type="NCBI Taxonomy" id="570505"/>
    <lineage>
        <taxon>Bacteria</taxon>
        <taxon>Pseudomonadati</taxon>
        <taxon>Pseudomonadota</taxon>
        <taxon>Alphaproteobacteria</taxon>
        <taxon>Hyphomicrobiales</taxon>
        <taxon>Methylobacteriaceae</taxon>
        <taxon>Methylobacterium</taxon>
    </lineage>
</organism>
<name>A0A679JMI7_9HYPH</name>
<feature type="transmembrane region" description="Helical" evidence="1">
    <location>
        <begin position="12"/>
        <end position="34"/>
    </location>
</feature>
<keyword evidence="2" id="KW-0614">Plasmid</keyword>
<geneLocation type="plasmid" evidence="2">
    <name>1</name>
</geneLocation>
<dbReference type="EMBL" id="LR743510">
    <property type="protein sequence ID" value="CAA2138768.1"/>
    <property type="molecule type" value="Genomic_DNA"/>
</dbReference>
<dbReference type="AlphaFoldDB" id="A0A679JMI7"/>
<evidence type="ECO:0000256" key="1">
    <source>
        <dbReference type="SAM" id="Phobius"/>
    </source>
</evidence>
<proteinExistence type="predicted"/>